<evidence type="ECO:0000256" key="3">
    <source>
        <dbReference type="ARBA" id="ARBA00008654"/>
    </source>
</evidence>
<evidence type="ECO:0000256" key="8">
    <source>
        <dbReference type="ARBA" id="ARBA00023004"/>
    </source>
</evidence>
<dbReference type="GeneID" id="100370368"/>
<comment type="pathway">
    <text evidence="2">Amine and polyamine biosynthesis; carnitine biosynthesis.</text>
</comment>
<reference evidence="12" key="1">
    <citation type="submission" date="2025-08" db="UniProtKB">
        <authorList>
            <consortium name="RefSeq"/>
        </authorList>
    </citation>
    <scope>IDENTIFICATION</scope>
    <source>
        <tissue evidence="12">Testes</tissue>
    </source>
</reference>
<dbReference type="Proteomes" id="UP000694865">
    <property type="component" value="Unplaced"/>
</dbReference>
<comment type="similarity">
    <text evidence="3">Belongs to the gamma-BBH/TMLD family.</text>
</comment>
<dbReference type="CDD" id="cd00250">
    <property type="entry name" value="CAS_like"/>
    <property type="match status" value="1"/>
</dbReference>
<dbReference type="InterPro" id="IPR050411">
    <property type="entry name" value="AlphaKG_dependent_hydroxylases"/>
</dbReference>
<evidence type="ECO:0000256" key="5">
    <source>
        <dbReference type="ARBA" id="ARBA00022873"/>
    </source>
</evidence>
<feature type="domain" description="Gamma-butyrobetaine hydroxylase-like N-terminal" evidence="10">
    <location>
        <begin position="17"/>
        <end position="99"/>
    </location>
</feature>
<dbReference type="InterPro" id="IPR010376">
    <property type="entry name" value="GBBH-like_N"/>
</dbReference>
<evidence type="ECO:0000256" key="2">
    <source>
        <dbReference type="ARBA" id="ARBA00005022"/>
    </source>
</evidence>
<protein>
    <submittedName>
        <fullName evidence="12">Gamma-butyrobetaine dioxygenase-like</fullName>
    </submittedName>
</protein>
<proteinExistence type="inferred from homology"/>
<evidence type="ECO:0000256" key="4">
    <source>
        <dbReference type="ARBA" id="ARBA00022723"/>
    </source>
</evidence>
<keyword evidence="8" id="KW-0408">Iron</keyword>
<keyword evidence="11" id="KW-1185">Reference proteome</keyword>
<name>A0ABM0GSB7_SACKO</name>
<dbReference type="InterPro" id="IPR042098">
    <property type="entry name" value="TauD-like_sf"/>
</dbReference>
<accession>A0ABM0GSB7</accession>
<dbReference type="Pfam" id="PF06155">
    <property type="entry name" value="GBBH-like_N"/>
    <property type="match status" value="1"/>
</dbReference>
<dbReference type="Gene3D" id="3.60.130.10">
    <property type="entry name" value="Clavaminate synthase-like"/>
    <property type="match status" value="1"/>
</dbReference>
<dbReference type="RefSeq" id="XP_002736275.1">
    <property type="nucleotide sequence ID" value="XM_002736229.2"/>
</dbReference>
<dbReference type="PANTHER" id="PTHR10696">
    <property type="entry name" value="GAMMA-BUTYROBETAINE HYDROXYLASE-RELATED"/>
    <property type="match status" value="1"/>
</dbReference>
<dbReference type="PANTHER" id="PTHR10696:SF33">
    <property type="entry name" value="GAMMA-BUTYROBETAINE DIOXYGENASE"/>
    <property type="match status" value="1"/>
</dbReference>
<evidence type="ECO:0000259" key="10">
    <source>
        <dbReference type="Pfam" id="PF06155"/>
    </source>
</evidence>
<keyword evidence="6" id="KW-0223">Dioxygenase</keyword>
<dbReference type="Gene3D" id="3.30.2020.30">
    <property type="match status" value="1"/>
</dbReference>
<dbReference type="SUPFAM" id="SSF51197">
    <property type="entry name" value="Clavaminate synthase-like"/>
    <property type="match status" value="1"/>
</dbReference>
<evidence type="ECO:0000256" key="1">
    <source>
        <dbReference type="ARBA" id="ARBA00001954"/>
    </source>
</evidence>
<dbReference type="InterPro" id="IPR003819">
    <property type="entry name" value="TauD/TfdA-like"/>
</dbReference>
<keyword evidence="4" id="KW-0479">Metal-binding</keyword>
<dbReference type="InterPro" id="IPR038492">
    <property type="entry name" value="GBBH-like_N_sf"/>
</dbReference>
<evidence type="ECO:0000256" key="7">
    <source>
        <dbReference type="ARBA" id="ARBA00023002"/>
    </source>
</evidence>
<feature type="domain" description="TauD/TfdA-like" evidence="9">
    <location>
        <begin position="123"/>
        <end position="369"/>
    </location>
</feature>
<comment type="cofactor">
    <cofactor evidence="1">
        <name>Fe(2+)</name>
        <dbReference type="ChEBI" id="CHEBI:29033"/>
    </cofactor>
</comment>
<dbReference type="Pfam" id="PF02668">
    <property type="entry name" value="TauD"/>
    <property type="match status" value="1"/>
</dbReference>
<evidence type="ECO:0000256" key="6">
    <source>
        <dbReference type="ARBA" id="ARBA00022964"/>
    </source>
</evidence>
<evidence type="ECO:0000313" key="12">
    <source>
        <dbReference type="RefSeq" id="XP_002736275.1"/>
    </source>
</evidence>
<evidence type="ECO:0000259" key="9">
    <source>
        <dbReference type="Pfam" id="PF02668"/>
    </source>
</evidence>
<sequence>MAADLQPGPMIDSVEKSEPDRQLRVQWNDGSEFSYPYVWLRDNCLCPSCYHAQGKQRLLTMAELDIDVQPSTISMSTDRKGVTVDWSDGHQSTFSTDWMVQLHKSSFVDGAKEKTSRHVWGSELQGNIPTFAFEDLLKNDAILLEWLETLRDTGLVVTNKMPLCIGQVKLLGDRIGYLRQTTFGFDFPIKSRYDDNHVAYSGKALPLHTDLPHFKYTPGTLMLHCVKQCSGKGGESHFSDGFNAAYQLRDEDPEAFEVLSNTPIDFIDIGYDTFQFYTKYGRPVFSFDYKGNLERIHYNNGTRDMRLRVPQDKVYKLYKALKAYDDILNRPTNKISYRMAEGDMVTFDNLRVLHGRGEFELGVSGERHLDCGFVDWDCINSKIRVLREQLGMSFHEY</sequence>
<keyword evidence="7" id="KW-0560">Oxidoreductase</keyword>
<organism evidence="11 12">
    <name type="scientific">Saccoglossus kowalevskii</name>
    <name type="common">Acorn worm</name>
    <dbReference type="NCBI Taxonomy" id="10224"/>
    <lineage>
        <taxon>Eukaryota</taxon>
        <taxon>Metazoa</taxon>
        <taxon>Hemichordata</taxon>
        <taxon>Enteropneusta</taxon>
        <taxon>Harrimaniidae</taxon>
        <taxon>Saccoglossus</taxon>
    </lineage>
</organism>
<keyword evidence="5" id="KW-0124">Carnitine biosynthesis</keyword>
<gene>
    <name evidence="12" type="primary">LOC100370368</name>
</gene>
<evidence type="ECO:0000313" key="11">
    <source>
        <dbReference type="Proteomes" id="UP000694865"/>
    </source>
</evidence>